<dbReference type="AlphaFoldDB" id="A0A397G4D6"/>
<reference evidence="3" key="1">
    <citation type="submission" date="2018-08" db="EMBL/GenBank/DDBJ databases">
        <title>Draft genome sequence of azole-resistant Aspergillus thermomutatus (Neosartorya pseudofischeri) strain HMR AF 39, isolated from a human nasal aspirate.</title>
        <authorList>
            <person name="Parent-Michaud M."/>
            <person name="Dufresne P.J."/>
            <person name="Fournier E."/>
            <person name="Martineau C."/>
            <person name="Moreira S."/>
            <person name="Perkins V."/>
            <person name="De Repentigny L."/>
            <person name="Dufresne S.F."/>
        </authorList>
    </citation>
    <scope>NUCLEOTIDE SEQUENCE [LARGE SCALE GENOMIC DNA]</scope>
    <source>
        <strain evidence="3">HMR AF 39</strain>
    </source>
</reference>
<feature type="region of interest" description="Disordered" evidence="1">
    <location>
        <begin position="233"/>
        <end position="299"/>
    </location>
</feature>
<keyword evidence="4" id="KW-1185">Reference proteome</keyword>
<dbReference type="Gene3D" id="1.10.510.10">
    <property type="entry name" value="Transferase(Phosphotransferase) domain 1"/>
    <property type="match status" value="1"/>
</dbReference>
<dbReference type="GeneID" id="38123600"/>
<feature type="domain" description="Protein kinase" evidence="2">
    <location>
        <begin position="13"/>
        <end position="306"/>
    </location>
</feature>
<dbReference type="VEuPathDB" id="FungiDB:CDV56_101626"/>
<dbReference type="InterPro" id="IPR011009">
    <property type="entry name" value="Kinase-like_dom_sf"/>
</dbReference>
<dbReference type="RefSeq" id="XP_026609955.1">
    <property type="nucleotide sequence ID" value="XM_026755245.1"/>
</dbReference>
<dbReference type="SUPFAM" id="SSF56112">
    <property type="entry name" value="Protein kinase-like (PK-like)"/>
    <property type="match status" value="1"/>
</dbReference>
<dbReference type="InterPro" id="IPR051681">
    <property type="entry name" value="Ser/Thr_Kinases-Pseudokinases"/>
</dbReference>
<dbReference type="OrthoDB" id="1668230at2759"/>
<dbReference type="STRING" id="41047.A0A397G4D6"/>
<dbReference type="InterPro" id="IPR001245">
    <property type="entry name" value="Ser-Thr/Tyr_kinase_cat_dom"/>
</dbReference>
<feature type="compositionally biased region" description="Polar residues" evidence="1">
    <location>
        <begin position="233"/>
        <end position="242"/>
    </location>
</feature>
<dbReference type="Pfam" id="PF07714">
    <property type="entry name" value="PK_Tyr_Ser-Thr"/>
    <property type="match status" value="1"/>
</dbReference>
<gene>
    <name evidence="3" type="ORF">CDV56_101626</name>
</gene>
<dbReference type="EMBL" id="NKHU02000386">
    <property type="protein sequence ID" value="RHZ43723.1"/>
    <property type="molecule type" value="Genomic_DNA"/>
</dbReference>
<comment type="caution">
    <text evidence="3">The sequence shown here is derived from an EMBL/GenBank/DDBJ whole genome shotgun (WGS) entry which is preliminary data.</text>
</comment>
<protein>
    <recommendedName>
        <fullName evidence="2">Protein kinase domain-containing protein</fullName>
    </recommendedName>
</protein>
<evidence type="ECO:0000259" key="2">
    <source>
        <dbReference type="PROSITE" id="PS50011"/>
    </source>
</evidence>
<dbReference type="GO" id="GO:0005524">
    <property type="term" value="F:ATP binding"/>
    <property type="evidence" value="ECO:0007669"/>
    <property type="project" value="InterPro"/>
</dbReference>
<evidence type="ECO:0000313" key="4">
    <source>
        <dbReference type="Proteomes" id="UP000215305"/>
    </source>
</evidence>
<dbReference type="PROSITE" id="PS50011">
    <property type="entry name" value="PROTEIN_KINASE_DOM"/>
    <property type="match status" value="1"/>
</dbReference>
<dbReference type="PANTHER" id="PTHR44329">
    <property type="entry name" value="SERINE/THREONINE-PROTEIN KINASE TNNI3K-RELATED"/>
    <property type="match status" value="1"/>
</dbReference>
<dbReference type="GO" id="GO:0004674">
    <property type="term" value="F:protein serine/threonine kinase activity"/>
    <property type="evidence" value="ECO:0007669"/>
    <property type="project" value="TreeGrafter"/>
</dbReference>
<evidence type="ECO:0000313" key="3">
    <source>
        <dbReference type="EMBL" id="RHZ43723.1"/>
    </source>
</evidence>
<feature type="compositionally biased region" description="Polar residues" evidence="1">
    <location>
        <begin position="269"/>
        <end position="282"/>
    </location>
</feature>
<accession>A0A397G4D6</accession>
<proteinExistence type="predicted"/>
<feature type="region of interest" description="Disordered" evidence="1">
    <location>
        <begin position="421"/>
        <end position="456"/>
    </location>
</feature>
<sequence>MSTPFLDTEGNPISKDQLLGYGRSGLVILQNGVAVKMPLRYLQSSDDEVDLNTSVIQREQEVYQRLEQCEGVLPCVSFSPTTIQLAFMRNGDLRSYLSQNQPPKSRQLSWFRQMAQALSHIHSRSVIVADIACRNILLDSDLNIKFCDFTESTIMPLHTNMETADDNGYSIQTDIGQLGAVMYEVVTGKPCKFDLHENHASRATWPRRETLPSTKDIWIGSIIEKCWTQGAYQSSTRSGNTESPRDIPQEINSPSSLSSDLSSGIGTHLPSSSSGSTVNLLTTPPERSLSLERPPERSQSMAHKFLLGPSNYPVERSPYLERLPEMSQSTVDNLSFFDPSNPLVDPSPYLERLPEMSQSAVDNFSFFDPSNPLVDPSPYLERLPEMSQSAVDNFSFFDPSNPLVDPSPYLERLPDMSQSTVGNFSFFDPPNSPGDSYPRHERLPDMSLKYVNTSSD</sequence>
<feature type="compositionally biased region" description="Low complexity" evidence="1">
    <location>
        <begin position="253"/>
        <end position="263"/>
    </location>
</feature>
<evidence type="ECO:0000256" key="1">
    <source>
        <dbReference type="SAM" id="MobiDB-lite"/>
    </source>
</evidence>
<dbReference type="Proteomes" id="UP000215305">
    <property type="component" value="Unassembled WGS sequence"/>
</dbReference>
<name>A0A397G4D6_ASPTH</name>
<organism evidence="3 4">
    <name type="scientific">Aspergillus thermomutatus</name>
    <name type="common">Neosartorya pseudofischeri</name>
    <dbReference type="NCBI Taxonomy" id="41047"/>
    <lineage>
        <taxon>Eukaryota</taxon>
        <taxon>Fungi</taxon>
        <taxon>Dikarya</taxon>
        <taxon>Ascomycota</taxon>
        <taxon>Pezizomycotina</taxon>
        <taxon>Eurotiomycetes</taxon>
        <taxon>Eurotiomycetidae</taxon>
        <taxon>Eurotiales</taxon>
        <taxon>Aspergillaceae</taxon>
        <taxon>Aspergillus</taxon>
        <taxon>Aspergillus subgen. Fumigati</taxon>
    </lineage>
</organism>
<dbReference type="InterPro" id="IPR000719">
    <property type="entry name" value="Prot_kinase_dom"/>
</dbReference>